<feature type="domain" description="Ketosynthase family 3 (KS3)" evidence="5">
    <location>
        <begin position="55"/>
        <end position="404"/>
    </location>
</feature>
<protein>
    <recommendedName>
        <fullName evidence="5">Ketosynthase family 3 (KS3) domain-containing protein</fullName>
    </recommendedName>
</protein>
<dbReference type="InterPro" id="IPR032821">
    <property type="entry name" value="PKS_assoc"/>
</dbReference>
<dbReference type="GO" id="GO:0004312">
    <property type="term" value="F:fatty acid synthase activity"/>
    <property type="evidence" value="ECO:0007669"/>
    <property type="project" value="TreeGrafter"/>
</dbReference>
<dbReference type="InterPro" id="IPR050091">
    <property type="entry name" value="PKS_NRPS_Biosynth_Enz"/>
</dbReference>
<dbReference type="InterPro" id="IPR014030">
    <property type="entry name" value="Ketoacyl_synth_N"/>
</dbReference>
<dbReference type="CDD" id="cd00833">
    <property type="entry name" value="PKS"/>
    <property type="match status" value="1"/>
</dbReference>
<keyword evidence="3 4" id="KW-0808">Transferase</keyword>
<evidence type="ECO:0000256" key="4">
    <source>
        <dbReference type="RuleBase" id="RU003694"/>
    </source>
</evidence>
<dbReference type="InterPro" id="IPR020841">
    <property type="entry name" value="PKS_Beta-ketoAc_synthase_dom"/>
</dbReference>
<accession>A0A0C1BWQ9</accession>
<dbReference type="SUPFAM" id="SSF53901">
    <property type="entry name" value="Thiolase-like"/>
    <property type="match status" value="2"/>
</dbReference>
<dbReference type="AlphaFoldDB" id="A0A0C1BWQ9"/>
<dbReference type="SMART" id="SM00825">
    <property type="entry name" value="PKS_KS"/>
    <property type="match status" value="1"/>
</dbReference>
<keyword evidence="1" id="KW-0596">Phosphopantetheine</keyword>
<dbReference type="Proteomes" id="UP000053475">
    <property type="component" value="Unassembled WGS sequence"/>
</dbReference>
<evidence type="ECO:0000313" key="6">
    <source>
        <dbReference type="EMBL" id="KIA76026.1"/>
    </source>
</evidence>
<dbReference type="EMBL" id="JOMC01000002">
    <property type="protein sequence ID" value="KIA76026.1"/>
    <property type="molecule type" value="Genomic_DNA"/>
</dbReference>
<dbReference type="PROSITE" id="PS52004">
    <property type="entry name" value="KS3_2"/>
    <property type="match status" value="1"/>
</dbReference>
<comment type="similarity">
    <text evidence="4">Belongs to the thiolase-like superfamily. Beta-ketoacyl-ACP synthases family.</text>
</comment>
<dbReference type="Pfam" id="PF16197">
    <property type="entry name" value="KAsynt_C_assoc"/>
    <property type="match status" value="1"/>
</dbReference>
<dbReference type="PANTHER" id="PTHR43775">
    <property type="entry name" value="FATTY ACID SYNTHASE"/>
    <property type="match status" value="1"/>
</dbReference>
<dbReference type="Pfam" id="PF00109">
    <property type="entry name" value="ketoacyl-synt"/>
    <property type="match status" value="2"/>
</dbReference>
<evidence type="ECO:0000256" key="2">
    <source>
        <dbReference type="ARBA" id="ARBA00022553"/>
    </source>
</evidence>
<dbReference type="Pfam" id="PF02801">
    <property type="entry name" value="Ketoacyl-synt_C"/>
    <property type="match status" value="1"/>
</dbReference>
<dbReference type="GO" id="GO:0006633">
    <property type="term" value="P:fatty acid biosynthetic process"/>
    <property type="evidence" value="ECO:0007669"/>
    <property type="project" value="TreeGrafter"/>
</dbReference>
<dbReference type="GO" id="GO:0044550">
    <property type="term" value="P:secondary metabolite biosynthetic process"/>
    <property type="evidence" value="ECO:0007669"/>
    <property type="project" value="TreeGrafter"/>
</dbReference>
<dbReference type="InterPro" id="IPR014031">
    <property type="entry name" value="Ketoacyl_synth_C"/>
</dbReference>
<dbReference type="InterPro" id="IPR016039">
    <property type="entry name" value="Thiolase-like"/>
</dbReference>
<evidence type="ECO:0000256" key="3">
    <source>
        <dbReference type="ARBA" id="ARBA00022679"/>
    </source>
</evidence>
<organism evidence="6 7">
    <name type="scientific">Aspergillus ustus</name>
    <dbReference type="NCBI Taxonomy" id="40382"/>
    <lineage>
        <taxon>Eukaryota</taxon>
        <taxon>Fungi</taxon>
        <taxon>Dikarya</taxon>
        <taxon>Ascomycota</taxon>
        <taxon>Pezizomycotina</taxon>
        <taxon>Eurotiomycetes</taxon>
        <taxon>Eurotiomycetidae</taxon>
        <taxon>Eurotiales</taxon>
        <taxon>Aspergillaceae</taxon>
        <taxon>Aspergillus</taxon>
        <taxon>Aspergillus subgen. Nidulantes</taxon>
    </lineage>
</organism>
<sequence length="490" mass="53775">MAILDSPSVVGGTCFTIDANSGVFTPANTPHSTRSSNSFDDPSSVNLSILENDASMLIAVVGIGFRGPGDATNVEKLWAMIREGREAWTEIHRWNSSAFYHPDPSRHGTINVKGGHSLQEDVALFDAPFLNMTGDEAAAMDPQQRLLLEVTYEALESAGITLPSIAGSRTSCFVGSFNADYTDLLLRDPDCIPMYQFLSPEGRCRAFDEDADGYARGEAIGCLILKPLRDAIRYGDPIRAIIRGTASKQDGRTTGITLPNGAAQESLIRHVYESSGLNPRDTEFVEAHGTGTKAGDPIEAEALAKTFGPRPHDKPLRVGSLKTNIGHLEGTSGIAGVIKGILMLERRMFLPNRNFRRLNTRIMAKEWNLKIQLYYEPWESLGAHRVSVNSFGYGGSNAHAILEDPWGYLSERKLIAAVRVQKPSSGAPTDPHVTPRQRAFMLSAFDETSMSNQVQRLQAFLDGYADKTTDTWMADLAFTLNERRTSTYIE</sequence>
<dbReference type="PANTHER" id="PTHR43775:SF29">
    <property type="entry name" value="ASPERFURANONE POLYKETIDE SYNTHASE AFOG-RELATED"/>
    <property type="match status" value="1"/>
</dbReference>
<evidence type="ECO:0000256" key="1">
    <source>
        <dbReference type="ARBA" id="ARBA00022450"/>
    </source>
</evidence>
<proteinExistence type="inferred from homology"/>
<keyword evidence="2" id="KW-0597">Phosphoprotein</keyword>
<comment type="caution">
    <text evidence="6">The sequence shown here is derived from an EMBL/GenBank/DDBJ whole genome shotgun (WGS) entry which is preliminary data.</text>
</comment>
<dbReference type="Gene3D" id="3.40.47.10">
    <property type="match status" value="2"/>
</dbReference>
<evidence type="ECO:0000259" key="5">
    <source>
        <dbReference type="PROSITE" id="PS52004"/>
    </source>
</evidence>
<gene>
    <name evidence="6" type="ORF">HK57_00272</name>
</gene>
<reference evidence="6 7" key="1">
    <citation type="submission" date="2014-11" db="EMBL/GenBank/DDBJ databases">
        <title>Genomics derived discovery of secondary metabolites biosynthetic gene clusters in Aspergillus ustus.</title>
        <authorList>
            <person name="Pi B."/>
            <person name="Dai F."/>
            <person name="Song X."/>
            <person name="Zhu C."/>
            <person name="Li H."/>
            <person name="Yu D."/>
        </authorList>
    </citation>
    <scope>NUCLEOTIDE SEQUENCE [LARGE SCALE GENOMIC DNA]</scope>
    <source>
        <strain evidence="6 7">3.3904</strain>
    </source>
</reference>
<keyword evidence="7" id="KW-1185">Reference proteome</keyword>
<name>A0A0C1BWQ9_ASPUT</name>
<evidence type="ECO:0000313" key="7">
    <source>
        <dbReference type="Proteomes" id="UP000053475"/>
    </source>
</evidence>